<organism evidence="9 10">
    <name type="scientific">Elysia marginata</name>
    <dbReference type="NCBI Taxonomy" id="1093978"/>
    <lineage>
        <taxon>Eukaryota</taxon>
        <taxon>Metazoa</taxon>
        <taxon>Spiralia</taxon>
        <taxon>Lophotrochozoa</taxon>
        <taxon>Mollusca</taxon>
        <taxon>Gastropoda</taxon>
        <taxon>Heterobranchia</taxon>
        <taxon>Euthyneura</taxon>
        <taxon>Panpulmonata</taxon>
        <taxon>Sacoglossa</taxon>
        <taxon>Placobranchoidea</taxon>
        <taxon>Plakobranchidae</taxon>
        <taxon>Elysia</taxon>
    </lineage>
</organism>
<feature type="region of interest" description="Disordered" evidence="6">
    <location>
        <begin position="970"/>
        <end position="1000"/>
    </location>
</feature>
<feature type="domain" description="HAP1 N-terminal" evidence="8">
    <location>
        <begin position="76"/>
        <end position="865"/>
    </location>
</feature>
<feature type="coiled-coil region" evidence="5">
    <location>
        <begin position="641"/>
        <end position="696"/>
    </location>
</feature>
<feature type="compositionally biased region" description="Polar residues" evidence="6">
    <location>
        <begin position="1033"/>
        <end position="1049"/>
    </location>
</feature>
<sequence>MEGICRRFVEIGHVSFISDPEIDSSEEDSWQKNKGPVLKSSSRLHNNRLPDSFIAVESKNPALGNKHEQFMHGNLSDKSPPSSTETSGCSQNNALCSSLTFCDIDRGKNQTAETIGFECCVDKSSAEGETDTKKVEQTDSEALFADSTLCRDSPIYNPQWWWDSENLAALGYKSHQSSNSPVYSGTKCAEDLPGDISQSGETSGASGDLVMSSLKQDYGDAQVDSSPALSAHEVSSRHPISMTPVRRPEVTFRELEPMKLADLYCRARLDGEADDQLVISLFNSDTELTDLTRDSSTPVCSNVHKNMFQSASNESGVEEKLCGQVECSPVCDCVEDMLSKTFGSHGDEDAGIDDVKAFTAIDARANCEGESPNLNIVDPTLDNGISNTDRGLVIPDGRPATVDDITNHSTCVETDADISDNTLCHVEPCSLDISGHSSSSSVDSGLSATSPEDITDRHAGRDSETLQSLTFSFEEREDKLLKNPSFEFDDTNTKPLTTPRFYARSRIDSDAGAEECFDLIEKETSVKVGELDHHGNKENQEGNDEENDNVDDDEDDDEVFSENSFCSESDRSRGSPVNFAVLFRYCRDERDAARYVRDPARDVPCEENSSFSSHSITAWDSHREVLCRERVSQMTKTYNDIEAVTRLLEEKERDLELAARIGQTLLSKNKELVARTEALEEQLSQATERTNQLRHEMGMKDELLRFYNEDLERDAGGGDTSPAFHAITSVIDTYILLSDLPLCSEKPAADVVNVDFLEKKVKSLEDENLHLRLESANLQSATSNYEDKEKKLVEDCIQQLAVMIYFFQTLHQLTLENMDVHEKLTASTESQRKLTKELGTMQDRYDELMEVLEETQAELQLMRSRQRPRLNASGQHQVWESPGPSDSSLASELEDSLRQEQLDQAFGQRRSQSWRVFETAKAAKKAAAKAAQSSSSASRMSISASGDATDRSSFCGSSQLSLCTSDVESQASDSYSGDLDSFYESNSELGRPGIPGSNDLDNALRRLATRRANEINEREFLAREREREGQISRKFSGSSEGSTWSNQTFDAPCRDGLGSGGGSGGAPVSRPHSPAGSVSSQWSSATGSVQPSGASSSGQGFKISDRLQIVKPMEGSMTLRHWQHLANPHLGGIFEQRQGIQMKGARMTPGEAYPISDLEEDDEPKDIHTRREQDRGLTYTFTDSTVQNFGLNPHMGLGALFSSSNESAPPVANFSTATIGTDRMPYGTSTPKLSSGTRLSTNSMPSSSIAEVGHGKKPMSYTMSSGLAALLLPKESPAIRRPLVRAASIPRLNLTSSESGTASMSGSENTKFISVSARSLPAAGEAAPSNPPVLTTATSTVSALDLNPSWASWASRSTGNLSSFPPLSSSSSAALPSSIWSRRLPGSGYFEHAPGSHREIDSSESKADNAVMTFSNPSSPRRAAIFTTGMTGQGLLQQLKSKGLSLYGLWSGKAETQSDETSSASAARPRLASGTSTDAGLDDRARGIATLAFAKEEDECGSEAIEPTAESIMPSDSGVVGALVNFRRSGLL</sequence>
<feature type="coiled-coil region" evidence="5">
    <location>
        <begin position="754"/>
        <end position="791"/>
    </location>
</feature>
<feature type="region of interest" description="Disordered" evidence="6">
    <location>
        <begin position="435"/>
        <end position="463"/>
    </location>
</feature>
<comment type="similarity">
    <text evidence="2">Belongs to the milton family.</text>
</comment>
<evidence type="ECO:0000256" key="6">
    <source>
        <dbReference type="SAM" id="MobiDB-lite"/>
    </source>
</evidence>
<comment type="caution">
    <text evidence="9">The sequence shown here is derived from an EMBL/GenBank/DDBJ whole genome shotgun (WGS) entry which is preliminary data.</text>
</comment>
<dbReference type="GO" id="GO:0005739">
    <property type="term" value="C:mitochondrion"/>
    <property type="evidence" value="ECO:0007669"/>
    <property type="project" value="UniProtKB-SubCell"/>
</dbReference>
<feature type="region of interest" description="Disordered" evidence="6">
    <location>
        <begin position="1222"/>
        <end position="1254"/>
    </location>
</feature>
<dbReference type="SMART" id="SM01424">
    <property type="entry name" value="HAP1_N"/>
    <property type="match status" value="1"/>
</dbReference>
<dbReference type="GO" id="GO:0048311">
    <property type="term" value="P:mitochondrion distribution"/>
    <property type="evidence" value="ECO:0007669"/>
    <property type="project" value="TreeGrafter"/>
</dbReference>
<evidence type="ECO:0000256" key="2">
    <source>
        <dbReference type="ARBA" id="ARBA00007007"/>
    </source>
</evidence>
<feature type="region of interest" description="Disordered" evidence="6">
    <location>
        <begin position="1024"/>
        <end position="1100"/>
    </location>
</feature>
<dbReference type="EMBL" id="BMAT01002645">
    <property type="protein sequence ID" value="GFS10898.1"/>
    <property type="molecule type" value="Genomic_DNA"/>
</dbReference>
<reference evidence="9 10" key="1">
    <citation type="journal article" date="2021" name="Elife">
        <title>Chloroplast acquisition without the gene transfer in kleptoplastic sea slugs, Plakobranchus ocellatus.</title>
        <authorList>
            <person name="Maeda T."/>
            <person name="Takahashi S."/>
            <person name="Yoshida T."/>
            <person name="Shimamura S."/>
            <person name="Takaki Y."/>
            <person name="Nagai Y."/>
            <person name="Toyoda A."/>
            <person name="Suzuki Y."/>
            <person name="Arimoto A."/>
            <person name="Ishii H."/>
            <person name="Satoh N."/>
            <person name="Nishiyama T."/>
            <person name="Hasebe M."/>
            <person name="Maruyama T."/>
            <person name="Minagawa J."/>
            <person name="Obokata J."/>
            <person name="Shigenobu S."/>
        </authorList>
    </citation>
    <scope>NUCLEOTIDE SEQUENCE [LARGE SCALE GENOMIC DNA]</scope>
</reference>
<feature type="coiled-coil region" evidence="5">
    <location>
        <begin position="838"/>
        <end position="865"/>
    </location>
</feature>
<feature type="compositionally biased region" description="Acidic residues" evidence="6">
    <location>
        <begin position="541"/>
        <end position="560"/>
    </location>
</feature>
<feature type="compositionally biased region" description="Polar residues" evidence="6">
    <location>
        <begin position="76"/>
        <end position="87"/>
    </location>
</feature>
<dbReference type="InterPro" id="IPR022154">
    <property type="entry name" value="TRAK1/2_C"/>
</dbReference>
<feature type="compositionally biased region" description="Polar residues" evidence="6">
    <location>
        <begin position="1227"/>
        <end position="1249"/>
    </location>
</feature>
<dbReference type="GO" id="GO:0017022">
    <property type="term" value="F:myosin binding"/>
    <property type="evidence" value="ECO:0007669"/>
    <property type="project" value="TreeGrafter"/>
</dbReference>
<dbReference type="PANTHER" id="PTHR15751">
    <property type="entry name" value="TRAFFICKING KINESIN-BINDING PROTEIN"/>
    <property type="match status" value="1"/>
</dbReference>
<evidence type="ECO:0000313" key="10">
    <source>
        <dbReference type="Proteomes" id="UP000762676"/>
    </source>
</evidence>
<dbReference type="Proteomes" id="UP000762676">
    <property type="component" value="Unassembled WGS sequence"/>
</dbReference>
<proteinExistence type="inferred from homology"/>
<evidence type="ECO:0000259" key="8">
    <source>
        <dbReference type="SMART" id="SM01424"/>
    </source>
</evidence>
<feature type="domain" description="Trafficking kinesin-binding protein C-terminal" evidence="7">
    <location>
        <begin position="931"/>
        <end position="1116"/>
    </location>
</feature>
<dbReference type="InterPro" id="IPR006933">
    <property type="entry name" value="HAP1_N"/>
</dbReference>
<accession>A0AAV4INB1</accession>
<feature type="compositionally biased region" description="Basic and acidic residues" evidence="6">
    <location>
        <begin position="528"/>
        <end position="540"/>
    </location>
</feature>
<evidence type="ECO:0000256" key="5">
    <source>
        <dbReference type="SAM" id="Coils"/>
    </source>
</evidence>
<feature type="region of interest" description="Disordered" evidence="6">
    <location>
        <begin position="22"/>
        <end position="43"/>
    </location>
</feature>
<dbReference type="GO" id="GO:0031410">
    <property type="term" value="C:cytoplasmic vesicle"/>
    <property type="evidence" value="ECO:0007669"/>
    <property type="project" value="TreeGrafter"/>
</dbReference>
<evidence type="ECO:0000313" key="9">
    <source>
        <dbReference type="EMBL" id="GFS10898.1"/>
    </source>
</evidence>
<gene>
    <name evidence="9" type="ORF">ElyMa_001334200</name>
</gene>
<dbReference type="Pfam" id="PF04849">
    <property type="entry name" value="HAP1_N"/>
    <property type="match status" value="1"/>
</dbReference>
<keyword evidence="3 5" id="KW-0175">Coiled coil</keyword>
<comment type="subcellular location">
    <subcellularLocation>
        <location evidence="1">Mitochondrion</location>
    </subcellularLocation>
</comment>
<keyword evidence="10" id="KW-1185">Reference proteome</keyword>
<feature type="compositionally biased region" description="Low complexity" evidence="6">
    <location>
        <begin position="929"/>
        <end position="945"/>
    </location>
</feature>
<feature type="compositionally biased region" description="Low complexity" evidence="6">
    <location>
        <begin position="435"/>
        <end position="450"/>
    </location>
</feature>
<feature type="compositionally biased region" description="Low complexity" evidence="6">
    <location>
        <begin position="1462"/>
        <end position="1473"/>
    </location>
</feature>
<dbReference type="Pfam" id="PF12448">
    <property type="entry name" value="Milton"/>
    <property type="match status" value="1"/>
</dbReference>
<dbReference type="PANTHER" id="PTHR15751:SF12">
    <property type="entry name" value="TRAFFICKING KINESIN-BINDING PROTEIN MILT"/>
    <property type="match status" value="1"/>
</dbReference>
<evidence type="ECO:0000259" key="7">
    <source>
        <dbReference type="SMART" id="SM01423"/>
    </source>
</evidence>
<feature type="region of interest" description="Disordered" evidence="6">
    <location>
        <begin position="65"/>
        <end position="87"/>
    </location>
</feature>
<feature type="region of interest" description="Disordered" evidence="6">
    <location>
        <begin position="929"/>
        <end position="951"/>
    </location>
</feature>
<feature type="region of interest" description="Disordered" evidence="6">
    <location>
        <begin position="1457"/>
        <end position="1480"/>
    </location>
</feature>
<feature type="region of interest" description="Disordered" evidence="6">
    <location>
        <begin position="528"/>
        <end position="574"/>
    </location>
</feature>
<keyword evidence="4" id="KW-0496">Mitochondrion</keyword>
<name>A0AAV4INB1_9GAST</name>
<evidence type="ECO:0000256" key="4">
    <source>
        <dbReference type="ARBA" id="ARBA00023128"/>
    </source>
</evidence>
<dbReference type="GO" id="GO:0006605">
    <property type="term" value="P:protein targeting"/>
    <property type="evidence" value="ECO:0007669"/>
    <property type="project" value="TreeGrafter"/>
</dbReference>
<dbReference type="InterPro" id="IPR051946">
    <property type="entry name" value="Intracell_Traff-Reg"/>
</dbReference>
<dbReference type="SMART" id="SM01423">
    <property type="entry name" value="Milton"/>
    <property type="match status" value="1"/>
</dbReference>
<feature type="compositionally biased region" description="Polar residues" evidence="6">
    <location>
        <begin position="1076"/>
        <end position="1099"/>
    </location>
</feature>
<feature type="region of interest" description="Disordered" evidence="6">
    <location>
        <begin position="866"/>
        <end position="893"/>
    </location>
</feature>
<evidence type="ECO:0000256" key="1">
    <source>
        <dbReference type="ARBA" id="ARBA00004173"/>
    </source>
</evidence>
<dbReference type="GO" id="GO:0047496">
    <property type="term" value="P:vesicle transport along microtubule"/>
    <property type="evidence" value="ECO:0007669"/>
    <property type="project" value="TreeGrafter"/>
</dbReference>
<feature type="compositionally biased region" description="Basic and acidic residues" evidence="6">
    <location>
        <begin position="454"/>
        <end position="463"/>
    </location>
</feature>
<evidence type="ECO:0000256" key="3">
    <source>
        <dbReference type="ARBA" id="ARBA00023054"/>
    </source>
</evidence>
<protein>
    <submittedName>
        <fullName evidence="9">Trafficking kinesin-binding protein 1</fullName>
    </submittedName>
</protein>